<dbReference type="InterPro" id="IPR013736">
    <property type="entry name" value="Xaa-Pro_dipept_C"/>
</dbReference>
<dbReference type="PANTHER" id="PTHR43056:SF10">
    <property type="entry name" value="COCE_NOND FAMILY, PUTATIVE (AFU_ORTHOLOGUE AFUA_7G00600)-RELATED"/>
    <property type="match status" value="1"/>
</dbReference>
<organism evidence="3">
    <name type="scientific">Blastobotrys adeninivorans</name>
    <name type="common">Yeast</name>
    <name type="synonym">Arxula adeninivorans</name>
    <dbReference type="NCBI Taxonomy" id="409370"/>
    <lineage>
        <taxon>Eukaryota</taxon>
        <taxon>Fungi</taxon>
        <taxon>Dikarya</taxon>
        <taxon>Ascomycota</taxon>
        <taxon>Saccharomycotina</taxon>
        <taxon>Dipodascomycetes</taxon>
        <taxon>Dipodascales</taxon>
        <taxon>Trichomonascaceae</taxon>
        <taxon>Blastobotrys</taxon>
    </lineage>
</organism>
<protein>
    <submittedName>
        <fullName evidence="3">ARAD1D39358p</fullName>
    </submittedName>
</protein>
<reference evidence="3" key="2">
    <citation type="submission" date="2014-06" db="EMBL/GenBank/DDBJ databases">
        <title>The complete genome of Blastobotrys (Arxula) adeninivorans LS3 - a yeast of biotechnological interest.</title>
        <authorList>
            <person name="Kunze G."/>
            <person name="Gaillardin C."/>
            <person name="Czernicka M."/>
            <person name="Durrens P."/>
            <person name="Martin T."/>
            <person name="Boer E."/>
            <person name="Gabaldon T."/>
            <person name="Cruz J."/>
            <person name="Talla E."/>
            <person name="Marck C."/>
            <person name="Goffeau A."/>
            <person name="Barbe V."/>
            <person name="Baret P."/>
            <person name="Baronian K."/>
            <person name="Beier S."/>
            <person name="Bleykasten C."/>
            <person name="Bode R."/>
            <person name="Casaregola S."/>
            <person name="Despons L."/>
            <person name="Fairhead C."/>
            <person name="Giersberg M."/>
            <person name="Gierski P."/>
            <person name="Hahnel U."/>
            <person name="Hartmann A."/>
            <person name="Jankowska D."/>
            <person name="Jubin C."/>
            <person name="Jung P."/>
            <person name="Lafontaine I."/>
            <person name="Leh-Louis V."/>
            <person name="Lemaire M."/>
            <person name="Marcet-Houben M."/>
            <person name="Mascher M."/>
            <person name="Morel G."/>
            <person name="Richard G.-F."/>
            <person name="Riechen J."/>
            <person name="Sacerdot C."/>
            <person name="Sarkar A."/>
            <person name="Savel G."/>
            <person name="Schacherer J."/>
            <person name="Sherman D."/>
            <person name="Straub M.-L."/>
            <person name="Stein N."/>
            <person name="Thierry A."/>
            <person name="Trautwein-Schult A."/>
            <person name="Westhof E."/>
            <person name="Worch S."/>
            <person name="Dujon B."/>
            <person name="Souciet J.-L."/>
            <person name="Wincker P."/>
            <person name="Scholz U."/>
            <person name="Neuveglise N."/>
        </authorList>
    </citation>
    <scope>NUCLEOTIDE SEQUENCE</scope>
    <source>
        <strain evidence="3">LS3</strain>
    </source>
</reference>
<dbReference type="InterPro" id="IPR005674">
    <property type="entry name" value="CocE/Ser_esterase"/>
</dbReference>
<dbReference type="InterPro" id="IPR008979">
    <property type="entry name" value="Galactose-bd-like_sf"/>
</dbReference>
<proteinExistence type="predicted"/>
<dbReference type="SUPFAM" id="SSF53474">
    <property type="entry name" value="alpha/beta-Hydrolases"/>
    <property type="match status" value="1"/>
</dbReference>
<dbReference type="SUPFAM" id="SSF49785">
    <property type="entry name" value="Galactose-binding domain-like"/>
    <property type="match status" value="1"/>
</dbReference>
<evidence type="ECO:0000313" key="3">
    <source>
        <dbReference type="EMBL" id="CDP38648.1"/>
    </source>
</evidence>
<dbReference type="GO" id="GO:0008239">
    <property type="term" value="F:dipeptidyl-peptidase activity"/>
    <property type="evidence" value="ECO:0007669"/>
    <property type="project" value="InterPro"/>
</dbReference>
<gene>
    <name evidence="3" type="ORF">GNLVRS02_ARAD1D39358g</name>
</gene>
<evidence type="ECO:0000259" key="2">
    <source>
        <dbReference type="SMART" id="SM00939"/>
    </source>
</evidence>
<keyword evidence="1" id="KW-0378">Hydrolase</keyword>
<feature type="domain" description="Xaa-Pro dipeptidyl-peptidase C-terminal" evidence="2">
    <location>
        <begin position="312"/>
        <end position="594"/>
    </location>
</feature>
<dbReference type="PhylomeDB" id="A0A060TCH8"/>
<dbReference type="PANTHER" id="PTHR43056">
    <property type="entry name" value="PEPTIDASE S9 PROLYL OLIGOPEPTIDASE"/>
    <property type="match status" value="1"/>
</dbReference>
<dbReference type="InterPro" id="IPR050585">
    <property type="entry name" value="Xaa-Pro_dipeptidyl-ppase/CocE"/>
</dbReference>
<dbReference type="Gene3D" id="1.10.3020.10">
    <property type="entry name" value="alpha-amino acid ester hydrolase ( Helical cap domain)"/>
    <property type="match status" value="1"/>
</dbReference>
<dbReference type="SMART" id="SM00939">
    <property type="entry name" value="PepX_C"/>
    <property type="match status" value="1"/>
</dbReference>
<dbReference type="Gene3D" id="2.60.120.260">
    <property type="entry name" value="Galactose-binding domain-like"/>
    <property type="match status" value="1"/>
</dbReference>
<evidence type="ECO:0000256" key="1">
    <source>
        <dbReference type="ARBA" id="ARBA00022801"/>
    </source>
</evidence>
<dbReference type="InterPro" id="IPR000383">
    <property type="entry name" value="Xaa-Pro-like_dom"/>
</dbReference>
<dbReference type="AlphaFoldDB" id="A0A060TCH8"/>
<dbReference type="Gene3D" id="3.40.50.1820">
    <property type="entry name" value="alpha/beta hydrolase"/>
    <property type="match status" value="1"/>
</dbReference>
<dbReference type="Pfam" id="PF08530">
    <property type="entry name" value="PepX_C"/>
    <property type="match status" value="1"/>
</dbReference>
<sequence length="610" mass="68467">MTERPLREFVETRDGIKLAMDVYLPQGKSAAPVILERTPYDMTKQSTAEIHKGKAYSREELAQFFNDRGFAVVYQDCRGRYASEGKFVKYLSEAYDGYDTIEWIAKQPWCDGNVGTMGLSYGAHTQLAAACVNPPSLRCMILDSGGFANSFIEGVRQGGAFEIKQATWAIDQSRLNLSDEEKLKWYANLPWKRGQSPVTRAPEYEDYLFNLWENELFSDYWKSLGVYARGSYDVMKRVPTLLMSGWYDIYTRNTFDNYNELKANSDPTVPVGLIMGPWLHAGRDKIVAGDVNFGKNALIEDSVGESWLHVRAEWFERYLKPNKANAESAKDDEISLFVMGNERGVATANSSHQLDHLGAWIKASAWPLKESVFTKYYLGPDGSLSPAQPSSEKSSLQYIYDPKTPTPTIGGPVTSGEPIFKNGAFNQVEGPEFFGSVEFGRPLKDRPDVLSFVTAPLKEGVYVIGPISVELFVSSDCKDTDFTVKLVDEYPPSDDYPNGYHMNLCDTILRAKFRDSFEEPSYLESGQIVKITLELPGTANLFSRLHRIRLDVSSSNFPRFDVNPNTGENPITAQSMKKAVNTIHFGKHSPSHVTLPIVPATDIQFINRSK</sequence>
<accession>A0A060TCH8</accession>
<name>A0A060TCH8_BLAAD</name>
<dbReference type="Pfam" id="PF02129">
    <property type="entry name" value="Peptidase_S15"/>
    <property type="match status" value="1"/>
</dbReference>
<reference evidence="3" key="1">
    <citation type="submission" date="2014-02" db="EMBL/GenBank/DDBJ databases">
        <authorList>
            <person name="Genoscope - CEA"/>
        </authorList>
    </citation>
    <scope>NUCLEOTIDE SEQUENCE</scope>
    <source>
        <strain evidence="3">LS3</strain>
    </source>
</reference>
<dbReference type="InterPro" id="IPR029058">
    <property type="entry name" value="AB_hydrolase_fold"/>
</dbReference>
<dbReference type="EMBL" id="HG937694">
    <property type="protein sequence ID" value="CDP38648.1"/>
    <property type="molecule type" value="Genomic_DNA"/>
</dbReference>
<dbReference type="NCBIfam" id="TIGR00976">
    <property type="entry name" value="CocE_NonD"/>
    <property type="match status" value="1"/>
</dbReference>